<dbReference type="Gene3D" id="3.90.180.10">
    <property type="entry name" value="Medium-chain alcohol dehydrogenases, catalytic domain"/>
    <property type="match status" value="1"/>
</dbReference>
<dbReference type="Proteomes" id="UP000051681">
    <property type="component" value="Unassembled WGS sequence"/>
</dbReference>
<evidence type="ECO:0000313" key="5">
    <source>
        <dbReference type="Proteomes" id="UP000051681"/>
    </source>
</evidence>
<dbReference type="CDD" id="cd05288">
    <property type="entry name" value="PGDH"/>
    <property type="match status" value="1"/>
</dbReference>
<keyword evidence="1 4" id="KW-0560">Oxidoreductase</keyword>
<dbReference type="SUPFAM" id="SSF50129">
    <property type="entry name" value="GroES-like"/>
    <property type="match status" value="1"/>
</dbReference>
<dbReference type="AlphaFoldDB" id="A0A0P1GRW0"/>
<dbReference type="FunFam" id="3.40.50.720:FF:000121">
    <property type="entry name" value="Prostaglandin reductase 2"/>
    <property type="match status" value="1"/>
</dbReference>
<dbReference type="PANTHER" id="PTHR43205:SF7">
    <property type="entry name" value="PROSTAGLANDIN REDUCTASE 1"/>
    <property type="match status" value="1"/>
</dbReference>
<dbReference type="InterPro" id="IPR020843">
    <property type="entry name" value="ER"/>
</dbReference>
<protein>
    <submittedName>
        <fullName evidence="4">NADPH-dependent curcumin reductase</fullName>
        <ecNumber evidence="4">1.3.1.-</ecNumber>
    </submittedName>
</protein>
<keyword evidence="5" id="KW-1185">Reference proteome</keyword>
<gene>
    <name evidence="4" type="primary">curA</name>
    <name evidence="4" type="ORF">TM5383_02506</name>
</gene>
<dbReference type="SMART" id="SM00829">
    <property type="entry name" value="PKS_ER"/>
    <property type="match status" value="1"/>
</dbReference>
<dbReference type="SUPFAM" id="SSF51735">
    <property type="entry name" value="NAD(P)-binding Rossmann-fold domains"/>
    <property type="match status" value="1"/>
</dbReference>
<feature type="domain" description="Enoyl reductase (ER)" evidence="3">
    <location>
        <begin position="18"/>
        <end position="342"/>
    </location>
</feature>
<accession>A0A0P1GRW0</accession>
<dbReference type="InterPro" id="IPR036291">
    <property type="entry name" value="NAD(P)-bd_dom_sf"/>
</dbReference>
<proteinExistence type="predicted"/>
<dbReference type="Gene3D" id="3.40.50.720">
    <property type="entry name" value="NAD(P)-binding Rossmann-like Domain"/>
    <property type="match status" value="1"/>
</dbReference>
<sequence length="344" mass="36220">MTQMQHIVLARRPEGAPTTDDFRLETSPLPTPAEGEVLVKLSHFSLDPYMRGRMDDAKSYAEPVPLGGTMTAGGVGEVVASNHPGFEPGDHAFGMFGWASHGCLPGKELQKLDPTMGPTTAALGVLGMPGFTGWAGLMTYGDPKPGETLVVAAATGPVGSIVGQLAKAKGLRVIGIAGGADKCQMALDTFGFDACLDHRAYDDASALRAALADACPDGIDIYFENVAGKVLEAVLPLMNTGGRIPLCGMVAWYNAGALGANQGGAMDQLPKLWRTILVKRLHVHGFIITDLWGKYGEFMKEVAPMVAAGQIRFVEDVAQGLENAPTAFIRMLEGGNKGKQIVAL</sequence>
<evidence type="ECO:0000256" key="1">
    <source>
        <dbReference type="ARBA" id="ARBA00023002"/>
    </source>
</evidence>
<feature type="region of interest" description="Disordered" evidence="2">
    <location>
        <begin position="1"/>
        <end position="22"/>
    </location>
</feature>
<dbReference type="Pfam" id="PF00107">
    <property type="entry name" value="ADH_zinc_N"/>
    <property type="match status" value="1"/>
</dbReference>
<dbReference type="InterPro" id="IPR041694">
    <property type="entry name" value="ADH_N_2"/>
</dbReference>
<evidence type="ECO:0000259" key="3">
    <source>
        <dbReference type="SMART" id="SM00829"/>
    </source>
</evidence>
<dbReference type="OrthoDB" id="9805663at2"/>
<name>A0A0P1GRW0_9RHOB</name>
<organism evidence="4 5">
    <name type="scientific">Thalassovita mediterranea</name>
    <dbReference type="NCBI Taxonomy" id="340021"/>
    <lineage>
        <taxon>Bacteria</taxon>
        <taxon>Pseudomonadati</taxon>
        <taxon>Pseudomonadota</taxon>
        <taxon>Alphaproteobacteria</taxon>
        <taxon>Rhodobacterales</taxon>
        <taxon>Roseobacteraceae</taxon>
        <taxon>Thalassovita</taxon>
    </lineage>
</organism>
<dbReference type="InterPro" id="IPR011032">
    <property type="entry name" value="GroES-like_sf"/>
</dbReference>
<dbReference type="RefSeq" id="WP_058319339.1">
    <property type="nucleotide sequence ID" value="NZ_CYSF01000012.1"/>
</dbReference>
<dbReference type="InterPro" id="IPR013149">
    <property type="entry name" value="ADH-like_C"/>
</dbReference>
<dbReference type="STRING" id="340021.TM5383_02506"/>
<dbReference type="InterPro" id="IPR045010">
    <property type="entry name" value="MDR_fam"/>
</dbReference>
<evidence type="ECO:0000313" key="4">
    <source>
        <dbReference type="EMBL" id="CUH85278.1"/>
    </source>
</evidence>
<dbReference type="GO" id="GO:0016628">
    <property type="term" value="F:oxidoreductase activity, acting on the CH-CH group of donors, NAD or NADP as acceptor"/>
    <property type="evidence" value="ECO:0007669"/>
    <property type="project" value="InterPro"/>
</dbReference>
<dbReference type="EC" id="1.3.1.-" evidence="4"/>
<dbReference type="Pfam" id="PF16884">
    <property type="entry name" value="ADH_N_2"/>
    <property type="match status" value="1"/>
</dbReference>
<evidence type="ECO:0000256" key="2">
    <source>
        <dbReference type="SAM" id="MobiDB-lite"/>
    </source>
</evidence>
<dbReference type="PANTHER" id="PTHR43205">
    <property type="entry name" value="PROSTAGLANDIN REDUCTASE"/>
    <property type="match status" value="1"/>
</dbReference>
<reference evidence="4 5" key="1">
    <citation type="submission" date="2015-09" db="EMBL/GenBank/DDBJ databases">
        <authorList>
            <consortium name="Swine Surveillance"/>
        </authorList>
    </citation>
    <scope>NUCLEOTIDE SEQUENCE [LARGE SCALE GENOMIC DNA]</scope>
    <source>
        <strain evidence="4 5">CECT 8383</strain>
    </source>
</reference>
<dbReference type="EMBL" id="CYSF01000012">
    <property type="protein sequence ID" value="CUH85278.1"/>
    <property type="molecule type" value="Genomic_DNA"/>
</dbReference>